<dbReference type="EMBL" id="FN430070">
    <property type="protein sequence ID" value="CAZ81365.1"/>
    <property type="molecule type" value="Genomic_DNA"/>
</dbReference>
<sequence>MSGISELCVGFFSLIDLIDCLLVMLGVFGVCVWYRWGLYFFFIWEGGAVRGEQD</sequence>
<reference evidence="2 3" key="1">
    <citation type="journal article" date="2010" name="Nature">
        <title>Perigord black truffle genome uncovers evolutionary origins and mechanisms of symbiosis.</title>
        <authorList>
            <person name="Martin F."/>
            <person name="Kohler A."/>
            <person name="Murat C."/>
            <person name="Balestrini R."/>
            <person name="Coutinho P.M."/>
            <person name="Jaillon O."/>
            <person name="Montanini B."/>
            <person name="Morin E."/>
            <person name="Noel B."/>
            <person name="Percudani R."/>
            <person name="Porcel B."/>
            <person name="Rubini A."/>
            <person name="Amicucci A."/>
            <person name="Amselem J."/>
            <person name="Anthouard V."/>
            <person name="Arcioni S."/>
            <person name="Artiguenave F."/>
            <person name="Aury J.M."/>
            <person name="Ballario P."/>
            <person name="Bolchi A."/>
            <person name="Brenna A."/>
            <person name="Brun A."/>
            <person name="Buee M."/>
            <person name="Cantarel B."/>
            <person name="Chevalier G."/>
            <person name="Couloux A."/>
            <person name="Da Silva C."/>
            <person name="Denoeud F."/>
            <person name="Duplessis S."/>
            <person name="Ghignone S."/>
            <person name="Hilselberger B."/>
            <person name="Iotti M."/>
            <person name="Marcais B."/>
            <person name="Mello A."/>
            <person name="Miranda M."/>
            <person name="Pacioni G."/>
            <person name="Quesneville H."/>
            <person name="Riccioni C."/>
            <person name="Ruotolo R."/>
            <person name="Splivallo R."/>
            <person name="Stocchi V."/>
            <person name="Tisserant E."/>
            <person name="Viscomi A.R."/>
            <person name="Zambonelli A."/>
            <person name="Zampieri E."/>
            <person name="Henrissat B."/>
            <person name="Lebrun M.H."/>
            <person name="Paolocci F."/>
            <person name="Bonfante P."/>
            <person name="Ottonello S."/>
            <person name="Wincker P."/>
        </authorList>
    </citation>
    <scope>NUCLEOTIDE SEQUENCE [LARGE SCALE GENOMIC DNA]</scope>
    <source>
        <strain evidence="2 3">Mel28</strain>
    </source>
</reference>
<evidence type="ECO:0000256" key="1">
    <source>
        <dbReference type="SAM" id="Phobius"/>
    </source>
</evidence>
<evidence type="ECO:0000313" key="2">
    <source>
        <dbReference type="EMBL" id="CAZ81365.1"/>
    </source>
</evidence>
<protein>
    <submittedName>
        <fullName evidence="2">(Perigord truffle) hypothetical protein</fullName>
    </submittedName>
</protein>
<dbReference type="RefSeq" id="XP_002837174.1">
    <property type="nucleotide sequence ID" value="XM_002837128.1"/>
</dbReference>
<dbReference type="AlphaFoldDB" id="D5GA22"/>
<feature type="transmembrane region" description="Helical" evidence="1">
    <location>
        <begin position="7"/>
        <end position="36"/>
    </location>
</feature>
<keyword evidence="1" id="KW-0812">Transmembrane</keyword>
<proteinExistence type="predicted"/>
<dbReference type="HOGENOM" id="CLU_3052080_0_0_1"/>
<organism evidence="2 3">
    <name type="scientific">Tuber melanosporum (strain Mel28)</name>
    <name type="common">Perigord black truffle</name>
    <dbReference type="NCBI Taxonomy" id="656061"/>
    <lineage>
        <taxon>Eukaryota</taxon>
        <taxon>Fungi</taxon>
        <taxon>Dikarya</taxon>
        <taxon>Ascomycota</taxon>
        <taxon>Pezizomycotina</taxon>
        <taxon>Pezizomycetes</taxon>
        <taxon>Pezizales</taxon>
        <taxon>Tuberaceae</taxon>
        <taxon>Tuber</taxon>
    </lineage>
</organism>
<dbReference type="KEGG" id="tml:GSTUM_00003505001"/>
<dbReference type="GeneID" id="9187063"/>
<evidence type="ECO:0000313" key="3">
    <source>
        <dbReference type="Proteomes" id="UP000006911"/>
    </source>
</evidence>
<gene>
    <name evidence="2" type="ORF">GSTUM_00003505001</name>
</gene>
<keyword evidence="1" id="KW-0472">Membrane</keyword>
<keyword evidence="3" id="KW-1185">Reference proteome</keyword>
<accession>D5GA22</accession>
<dbReference type="Proteomes" id="UP000006911">
    <property type="component" value="Unassembled WGS sequence"/>
</dbReference>
<dbReference type="InParanoid" id="D5GA22"/>
<name>D5GA22_TUBMM</name>
<keyword evidence="1" id="KW-1133">Transmembrane helix</keyword>